<feature type="domain" description="Bacterial Ig-like" evidence="4">
    <location>
        <begin position="971"/>
        <end position="1046"/>
    </location>
</feature>
<dbReference type="EMBL" id="JBFPJR010000060">
    <property type="protein sequence ID" value="MEX0429736.1"/>
    <property type="molecule type" value="Genomic_DNA"/>
</dbReference>
<feature type="chain" id="PRO_5047498216" evidence="2">
    <location>
        <begin position="28"/>
        <end position="1390"/>
    </location>
</feature>
<feature type="region of interest" description="Disordered" evidence="1">
    <location>
        <begin position="1144"/>
        <end position="1174"/>
    </location>
</feature>
<feature type="domain" description="Bacterial Ig-like" evidence="4">
    <location>
        <begin position="775"/>
        <end position="860"/>
    </location>
</feature>
<dbReference type="NCBIfam" id="NF033766">
    <property type="entry name" value="choice_anch_G"/>
    <property type="match status" value="1"/>
</dbReference>
<feature type="compositionally biased region" description="Polar residues" evidence="1">
    <location>
        <begin position="783"/>
        <end position="792"/>
    </location>
</feature>
<evidence type="ECO:0000313" key="5">
    <source>
        <dbReference type="EMBL" id="MEX0429736.1"/>
    </source>
</evidence>
<feature type="domain" description="Bacterial Ig-like" evidence="4">
    <location>
        <begin position="685"/>
        <end position="766"/>
    </location>
</feature>
<organism evidence="5 6">
    <name type="scientific">Nocardioides eburneus</name>
    <dbReference type="NCBI Taxonomy" id="3231482"/>
    <lineage>
        <taxon>Bacteria</taxon>
        <taxon>Bacillati</taxon>
        <taxon>Actinomycetota</taxon>
        <taxon>Actinomycetes</taxon>
        <taxon>Propionibacteriales</taxon>
        <taxon>Nocardioidaceae</taxon>
        <taxon>Nocardioides</taxon>
    </lineage>
</organism>
<evidence type="ECO:0000256" key="1">
    <source>
        <dbReference type="SAM" id="MobiDB-lite"/>
    </source>
</evidence>
<feature type="compositionally biased region" description="Polar residues" evidence="1">
    <location>
        <begin position="586"/>
        <end position="598"/>
    </location>
</feature>
<feature type="region of interest" description="Disordered" evidence="1">
    <location>
        <begin position="483"/>
        <end position="643"/>
    </location>
</feature>
<feature type="non-terminal residue" evidence="5">
    <location>
        <position position="1390"/>
    </location>
</feature>
<dbReference type="Pfam" id="PF19077">
    <property type="entry name" value="Big_13"/>
    <property type="match status" value="6"/>
</dbReference>
<feature type="compositionally biased region" description="Low complexity" evidence="1">
    <location>
        <begin position="552"/>
        <end position="577"/>
    </location>
</feature>
<dbReference type="InterPro" id="IPR013783">
    <property type="entry name" value="Ig-like_fold"/>
</dbReference>
<dbReference type="Gene3D" id="2.60.40.10">
    <property type="entry name" value="Immunoglobulins"/>
    <property type="match status" value="9"/>
</dbReference>
<feature type="compositionally biased region" description="Low complexity" evidence="1">
    <location>
        <begin position="518"/>
        <end position="532"/>
    </location>
</feature>
<reference evidence="5 6" key="1">
    <citation type="submission" date="2024-07" db="EMBL/GenBank/DDBJ databases">
        <authorList>
            <person name="Lee S."/>
            <person name="Kang M."/>
        </authorList>
    </citation>
    <scope>NUCLEOTIDE SEQUENCE [LARGE SCALE GENOMIC DNA]</scope>
    <source>
        <strain evidence="5 6">DS6</strain>
    </source>
</reference>
<keyword evidence="2" id="KW-0732">Signal</keyword>
<feature type="compositionally biased region" description="Polar residues" evidence="1">
    <location>
        <begin position="1346"/>
        <end position="1355"/>
    </location>
</feature>
<sequence>MKARWVAGLVATTTALVTLGLSPAAYAEVGDDSHADATFLDATLLTGDLSTVAGIDGAHADYVDGTTAGTSDVDDANLDTTALSLLTLPLPDLEIGVGDLLHLGAVQQYAEADPDGASTSNTDTADLSLDLLQLLGANQPALSQASLNLGAVGSEATLADDGTLTRNTTIADATLNLTSPAVGDLTTGLTDTFSTLNTQLTGLEDVIEGAVNDSVGQILDLVGSTGTATSDTTVTIDTSRLDQAVSGLLTQTLKTDLVSIDLSTGTITVNLAGGIDLNDLDPNTTLLDADTLQAVSADVASLLSQLQTDVNKLVTDALDYVDVTIDSTSAITVPIVGTNLGGIDIDYSGSVQDLIDGSAPLTIDGTGATGTLLDPVLDGATGIVQDVVGAAVNTAISTALDTAGQAVDTTVTTATNALQPAFEALGDVAQVNLNVQNDSDGLSSQADVTAVQVVLLPGTDALELNLATSSVGPNDQVTYTPSLDAGSPVAAGDSTTVTGGGWPPNTEVTLQLTDADGDPVGDPVTVTTTADGDLPDGTTYAVPGDTAPGDYTLTGTTADGTSATDTVTVTDETAPDAPVIEDPAGGSSTSDTTPTISGTAEPGSTVDVYLDTDGDGQPDGDPIGTATADDDGNWSLVPDEPLDAGDHTIVATATDASGNESDPSNAVDFTIDTTAPDAPVITEPADDSATADNTPTISGTGEAGDTVTVTDGNGDTLCTATVADDGTWTCDSVQLADGSYTITATQTDAAGNDSPASDPVTFTVDTDSPAAPVITGPADDTTVADSTPTITGTGEAGDTVTVTDQDGTTLCTTTVGPDGTWSCDSEVELADGDHTLTATQTDEAGNTSPASDPIDITVDTSEDAPTISTPESGSSTNDNTPTISGTGDPGATVTVTTDDGTELGTAVVDDDGNWSLDSTQLDDDTYTITATQSDAAGNDSLASDPVIFTVDTQAPDAPAITAPEDGDTVATGTPEITGTGEAGDTVTVTDENGDTVCETTVADDGTWSCTPDTALADGDHTLTAAQTDPAGNASAPSDPVHITVDTTAPDAPVITSPSGGDVLDTGTPTITGTGEAGDSVIVTDEDGATLCTATVQDDGTWTCTIPDGKALADGDHTLTATQTDEAGNTSPASDPVDITVDTTAPDAPSITAPGDGDTLATGTPEITGTGEAGDTVTVTDENGDTVCETTVADDGTWSCTPDTALTDGDHTLTATQTDEAGNTSPASDPVHITVDTTAPDAPVIEGPVNGAVLSDTTPTISGTGEAGDTVTVTADDGTVLGTTTVNDDGNWSLDSTQLDDDTYTITATQTDAADNESPASDPVTFTVDTTAPDAPAITLPDDGATTGDNTPTISGTGEAGDTVTVTDENGDTVCETTVADDGTWSCTPDT</sequence>
<evidence type="ECO:0000259" key="3">
    <source>
        <dbReference type="Pfam" id="PF17936"/>
    </source>
</evidence>
<feature type="region of interest" description="Disordered" evidence="1">
    <location>
        <begin position="775"/>
        <end position="801"/>
    </location>
</feature>
<feature type="compositionally biased region" description="Polar residues" evidence="1">
    <location>
        <begin position="838"/>
        <end position="850"/>
    </location>
</feature>
<feature type="signal peptide" evidence="2">
    <location>
        <begin position="1"/>
        <end position="27"/>
    </location>
</feature>
<dbReference type="Proteomes" id="UP001556631">
    <property type="component" value="Unassembled WGS sequence"/>
</dbReference>
<evidence type="ECO:0000259" key="4">
    <source>
        <dbReference type="Pfam" id="PF19077"/>
    </source>
</evidence>
<comment type="caution">
    <text evidence="5">The sequence shown here is derived from an EMBL/GenBank/DDBJ whole genome shotgun (WGS) entry which is preliminary data.</text>
</comment>
<feature type="domain" description="Bacterial Ig-like" evidence="4">
    <location>
        <begin position="588"/>
        <end position="673"/>
    </location>
</feature>
<gene>
    <name evidence="5" type="ORF">AB3X52_19125</name>
</gene>
<dbReference type="RefSeq" id="WP_367995702.1">
    <property type="nucleotide sequence ID" value="NZ_JBFPJR010000060.1"/>
</dbReference>
<dbReference type="InterPro" id="IPR044016">
    <property type="entry name" value="Big_13"/>
</dbReference>
<keyword evidence="6" id="KW-1185">Reference proteome</keyword>
<dbReference type="NCBIfam" id="NF033510">
    <property type="entry name" value="Ca_tandemer"/>
    <property type="match status" value="9"/>
</dbReference>
<feature type="domain" description="Bacterial Ig-like" evidence="4">
    <location>
        <begin position="1065"/>
        <end position="1142"/>
    </location>
</feature>
<evidence type="ECO:0000313" key="6">
    <source>
        <dbReference type="Proteomes" id="UP001556631"/>
    </source>
</evidence>
<dbReference type="InterPro" id="IPR041498">
    <property type="entry name" value="Big_6"/>
</dbReference>
<feature type="domain" description="Bacterial Ig-like" evidence="4">
    <location>
        <begin position="1162"/>
        <end position="1236"/>
    </location>
</feature>
<feature type="region of interest" description="Disordered" evidence="1">
    <location>
        <begin position="1330"/>
        <end position="1367"/>
    </location>
</feature>
<accession>A0ABV3T3E4</accession>
<dbReference type="InterPro" id="IPR047900">
    <property type="entry name" value="Choice_anch_G"/>
</dbReference>
<dbReference type="Pfam" id="PF17936">
    <property type="entry name" value="Big_6"/>
    <property type="match status" value="3"/>
</dbReference>
<feature type="domain" description="Bacterial Ig" evidence="3">
    <location>
        <begin position="1251"/>
        <end position="1321"/>
    </location>
</feature>
<evidence type="ECO:0000256" key="2">
    <source>
        <dbReference type="SAM" id="SignalP"/>
    </source>
</evidence>
<feature type="domain" description="Bacterial Ig" evidence="3">
    <location>
        <begin position="1345"/>
        <end position="1387"/>
    </location>
</feature>
<feature type="region of interest" description="Disordered" evidence="1">
    <location>
        <begin position="681"/>
        <end position="705"/>
    </location>
</feature>
<protein>
    <submittedName>
        <fullName evidence="5">Ig-like domain-containing protein</fullName>
    </submittedName>
</protein>
<name>A0ABV3T3E4_9ACTN</name>
<feature type="domain" description="Bacterial Ig" evidence="3">
    <location>
        <begin position="876"/>
        <end position="943"/>
    </location>
</feature>
<feature type="compositionally biased region" description="Polar residues" evidence="1">
    <location>
        <begin position="866"/>
        <end position="884"/>
    </location>
</feature>
<feature type="compositionally biased region" description="Polar residues" evidence="1">
    <location>
        <begin position="690"/>
        <end position="699"/>
    </location>
</feature>
<feature type="region of interest" description="Disordered" evidence="1">
    <location>
        <begin position="838"/>
        <end position="891"/>
    </location>
</feature>
<proteinExistence type="predicted"/>